<protein>
    <submittedName>
        <fullName evidence="2">Uncharacterized protein</fullName>
    </submittedName>
</protein>
<comment type="caution">
    <text evidence="2">The sequence shown here is derived from an EMBL/GenBank/DDBJ whole genome shotgun (WGS) entry which is preliminary data.</text>
</comment>
<evidence type="ECO:0000313" key="3">
    <source>
        <dbReference type="Proteomes" id="UP001626550"/>
    </source>
</evidence>
<reference evidence="2 3" key="1">
    <citation type="submission" date="2024-11" db="EMBL/GenBank/DDBJ databases">
        <title>Adaptive evolution of stress response genes in parasites aligns with host niche diversity.</title>
        <authorList>
            <person name="Hahn C."/>
            <person name="Resl P."/>
        </authorList>
    </citation>
    <scope>NUCLEOTIDE SEQUENCE [LARGE SCALE GENOMIC DNA]</scope>
    <source>
        <strain evidence="2">EGGRZ-B1_66</strain>
        <tissue evidence="2">Body</tissue>
    </source>
</reference>
<proteinExistence type="predicted"/>
<gene>
    <name evidence="2" type="ORF">Ciccas_011611</name>
</gene>
<dbReference type="AlphaFoldDB" id="A0ABD2PRM4"/>
<evidence type="ECO:0000313" key="2">
    <source>
        <dbReference type="EMBL" id="KAL3309835.1"/>
    </source>
</evidence>
<name>A0ABD2PRM4_9PLAT</name>
<feature type="transmembrane region" description="Helical" evidence="1">
    <location>
        <begin position="12"/>
        <end position="30"/>
    </location>
</feature>
<organism evidence="2 3">
    <name type="scientific">Cichlidogyrus casuarinus</name>
    <dbReference type="NCBI Taxonomy" id="1844966"/>
    <lineage>
        <taxon>Eukaryota</taxon>
        <taxon>Metazoa</taxon>
        <taxon>Spiralia</taxon>
        <taxon>Lophotrochozoa</taxon>
        <taxon>Platyhelminthes</taxon>
        <taxon>Monogenea</taxon>
        <taxon>Monopisthocotylea</taxon>
        <taxon>Dactylogyridea</taxon>
        <taxon>Ancyrocephalidae</taxon>
        <taxon>Cichlidogyrus</taxon>
    </lineage>
</organism>
<feature type="transmembrane region" description="Helical" evidence="1">
    <location>
        <begin position="58"/>
        <end position="81"/>
    </location>
</feature>
<accession>A0ABD2PRM4</accession>
<keyword evidence="3" id="KW-1185">Reference proteome</keyword>
<feature type="transmembrane region" description="Helical" evidence="1">
    <location>
        <begin position="120"/>
        <end position="141"/>
    </location>
</feature>
<keyword evidence="1" id="KW-1133">Transmembrane helix</keyword>
<keyword evidence="1" id="KW-0472">Membrane</keyword>
<keyword evidence="1" id="KW-0812">Transmembrane</keyword>
<dbReference type="EMBL" id="JBJKFK010003501">
    <property type="protein sequence ID" value="KAL3309835.1"/>
    <property type="molecule type" value="Genomic_DNA"/>
</dbReference>
<evidence type="ECO:0000256" key="1">
    <source>
        <dbReference type="SAM" id="Phobius"/>
    </source>
</evidence>
<dbReference type="Proteomes" id="UP001626550">
    <property type="component" value="Unassembled WGS sequence"/>
</dbReference>
<sequence length="146" mass="15505">MGLTDEHVTTMILILVAAAYVVSLAIPQWTCSDLLGNQNLFECAKKDFKKGGGLQMTAFALFIAAALTATIGALRGLALMLRRVKDESRALTFLKWILLVCGSACGLVALIMFAAKAQNFSPLIATAATAVLIAQSIRVLIAETFA</sequence>
<feature type="transmembrane region" description="Helical" evidence="1">
    <location>
        <begin position="93"/>
        <end position="114"/>
    </location>
</feature>